<feature type="region of interest" description="Disordered" evidence="1">
    <location>
        <begin position="342"/>
        <end position="505"/>
    </location>
</feature>
<gene>
    <name evidence="2" type="ORF">OEA41_001090</name>
</gene>
<organism evidence="2 3">
    <name type="scientific">Lepraria neglecta</name>
    <dbReference type="NCBI Taxonomy" id="209136"/>
    <lineage>
        <taxon>Eukaryota</taxon>
        <taxon>Fungi</taxon>
        <taxon>Dikarya</taxon>
        <taxon>Ascomycota</taxon>
        <taxon>Pezizomycotina</taxon>
        <taxon>Lecanoromycetes</taxon>
        <taxon>OSLEUM clade</taxon>
        <taxon>Lecanoromycetidae</taxon>
        <taxon>Lecanorales</taxon>
        <taxon>Lecanorineae</taxon>
        <taxon>Stereocaulaceae</taxon>
        <taxon>Lepraria</taxon>
    </lineage>
</organism>
<name>A0AAD9ZJF7_9LECA</name>
<dbReference type="AlphaFoldDB" id="A0AAD9ZJF7"/>
<dbReference type="PANTHER" id="PTHR36167:SF4">
    <property type="entry name" value="FUNGAL N-TERMINAL DOMAIN-CONTAINING PROTEIN"/>
    <property type="match status" value="1"/>
</dbReference>
<feature type="compositionally biased region" description="Polar residues" evidence="1">
    <location>
        <begin position="356"/>
        <end position="382"/>
    </location>
</feature>
<feature type="compositionally biased region" description="Basic and acidic residues" evidence="1">
    <location>
        <begin position="444"/>
        <end position="453"/>
    </location>
</feature>
<protein>
    <recommendedName>
        <fullName evidence="4">Fungal N-terminal domain-containing protein</fullName>
    </recommendedName>
</protein>
<evidence type="ECO:0000313" key="3">
    <source>
        <dbReference type="Proteomes" id="UP001276659"/>
    </source>
</evidence>
<reference evidence="2" key="1">
    <citation type="submission" date="2022-11" db="EMBL/GenBank/DDBJ databases">
        <title>Chromosomal genome sequence assembly and mating type (MAT) locus characterization of the leprose asexual lichenized fungus Lepraria neglecta (Nyl.) Erichsen.</title>
        <authorList>
            <person name="Allen J.L."/>
            <person name="Pfeffer B."/>
        </authorList>
    </citation>
    <scope>NUCLEOTIDE SEQUENCE</scope>
    <source>
        <strain evidence="2">Allen 5258</strain>
    </source>
</reference>
<accession>A0AAD9ZJF7</accession>
<evidence type="ECO:0008006" key="4">
    <source>
        <dbReference type="Google" id="ProtNLM"/>
    </source>
</evidence>
<evidence type="ECO:0000256" key="1">
    <source>
        <dbReference type="SAM" id="MobiDB-lite"/>
    </source>
</evidence>
<dbReference type="InterPro" id="IPR039327">
    <property type="entry name" value="CON7-like"/>
</dbReference>
<feature type="compositionally biased region" description="Basic and acidic residues" evidence="1">
    <location>
        <begin position="384"/>
        <end position="393"/>
    </location>
</feature>
<keyword evidence="3" id="KW-1185">Reference proteome</keyword>
<dbReference type="EMBL" id="JASNWA010000003">
    <property type="protein sequence ID" value="KAK3178952.1"/>
    <property type="molecule type" value="Genomic_DNA"/>
</dbReference>
<dbReference type="PANTHER" id="PTHR36167">
    <property type="entry name" value="C2H2 FINGER DOMAIN TRANSCRIPTION FACTOR (EUROFUNG)-RELATED"/>
    <property type="match status" value="1"/>
</dbReference>
<proteinExistence type="predicted"/>
<dbReference type="Proteomes" id="UP001276659">
    <property type="component" value="Unassembled WGS sequence"/>
</dbReference>
<feature type="compositionally biased region" description="Basic and acidic residues" evidence="1">
    <location>
        <begin position="464"/>
        <end position="478"/>
    </location>
</feature>
<dbReference type="GO" id="GO:0006355">
    <property type="term" value="P:regulation of DNA-templated transcription"/>
    <property type="evidence" value="ECO:0007669"/>
    <property type="project" value="InterPro"/>
</dbReference>
<comment type="caution">
    <text evidence="2">The sequence shown here is derived from an EMBL/GenBank/DDBJ whole genome shotgun (WGS) entry which is preliminary data.</text>
</comment>
<sequence length="711" mass="79899">MAELGIIASVIQIADVGLRLSIKLYTFGEIVASADRSVISISKDVSLTSSVLKELGHILDKDGKAHLLSKNAVDTADTVVKECLEVFQEMESILVKKLPNLSTQAGKTARPVLLLERLRWSYLQPKLQLLRSNLDRLKSTLLLMLNVITYARQVAEKTESPSVIADQRSLIEDLARSNQEYIRKYETLKLAIEADPAGQKEESKDLDFGSMSISKLDITPDADVGTDAVNITMAVQETASRGILGQKSASDAEDAKRHALVFHVKHYLDLLNSLLNEVDETKYEIRDSSRDAMRFDICRTYEQEMQQLEGTLDLTARSNAEKQLAPLAPVLKERIKHARDISTRPLAASARPTSPPNTTIRYFFENNSAPMPNPGTNQSAQVEEQARPPSERKRSMRRQQQAMDLRWRKSGSPEIFSPDTGVSNAPRHRYSRNGFSFARQRPSGIHEEADRSDPSVNPEVGPLPDDRQYRRTGLDSRDYQLSPLDNSSDSEDDEALVSGSGKSGHWVPEERVYRGKCSRGSVLEFLRSVMFVWPNELDGRVHEVTDSLQNVEFASRHRIFRLDRRFWLDDFSHSLFELHKRLDRTPIRRARDEDLDQLQAKLIACEDAVELCESFTSTVKALIARDIPLEGLGNVRLQVRLHDKGFSDSKQDIKERIDAIQLPRFIKTLSKEKANEMPGLNYAAQSSPAVDVVNDLVGLWTSLPTGQGAAE</sequence>
<evidence type="ECO:0000313" key="2">
    <source>
        <dbReference type="EMBL" id="KAK3178952.1"/>
    </source>
</evidence>